<keyword evidence="1" id="KW-0812">Transmembrane</keyword>
<dbReference type="InterPro" id="IPR007360">
    <property type="entry name" value="SirB"/>
</dbReference>
<dbReference type="RefSeq" id="WP_022944692.1">
    <property type="nucleotide sequence ID" value="NZ_CP023396.1"/>
</dbReference>
<protein>
    <submittedName>
        <fullName evidence="2">Transcriptional regulator</fullName>
    </submittedName>
</protein>
<sequence length="124" mass="13522">MDYIALKHTHVLFVVLSVVLFYTRAFSRIGGGKIAANKAVFISSHIVDTLLLLSAIALLVVASINPLAVPWLWQKIILVVAYIVIGFKLLKAPTQGQKWLWLGVNTLVLLAIGYLAGSKSGFFS</sequence>
<dbReference type="AlphaFoldDB" id="A0A0F4PRH3"/>
<keyword evidence="1" id="KW-1133">Transmembrane helix</keyword>
<evidence type="ECO:0000313" key="2">
    <source>
        <dbReference type="EMBL" id="KJY97997.1"/>
    </source>
</evidence>
<dbReference type="eggNOG" id="COG3094">
    <property type="taxonomic scope" value="Bacteria"/>
</dbReference>
<reference evidence="2 3" key="1">
    <citation type="journal article" date="2015" name="BMC Genomics">
        <title>Genome mining reveals unlocked bioactive potential of marine Gram-negative bacteria.</title>
        <authorList>
            <person name="Machado H."/>
            <person name="Sonnenschein E.C."/>
            <person name="Melchiorsen J."/>
            <person name="Gram L."/>
        </authorList>
    </citation>
    <scope>NUCLEOTIDE SEQUENCE [LARGE SCALE GENOMIC DNA]</scope>
    <source>
        <strain evidence="2 3">S3137</strain>
    </source>
</reference>
<proteinExistence type="predicted"/>
<dbReference type="EMBL" id="JXXZ01000011">
    <property type="protein sequence ID" value="KJY97997.1"/>
    <property type="molecule type" value="Genomic_DNA"/>
</dbReference>
<feature type="transmembrane region" description="Helical" evidence="1">
    <location>
        <begin position="39"/>
        <end position="62"/>
    </location>
</feature>
<feature type="transmembrane region" description="Helical" evidence="1">
    <location>
        <begin position="99"/>
        <end position="117"/>
    </location>
</feature>
<dbReference type="OrthoDB" id="5588650at2"/>
<feature type="transmembrane region" description="Helical" evidence="1">
    <location>
        <begin position="68"/>
        <end position="87"/>
    </location>
</feature>
<evidence type="ECO:0000313" key="3">
    <source>
        <dbReference type="Proteomes" id="UP000033664"/>
    </source>
</evidence>
<dbReference type="PANTHER" id="PTHR39594">
    <property type="entry name" value="PROTEIN YCHQ"/>
    <property type="match status" value="1"/>
</dbReference>
<keyword evidence="1" id="KW-0472">Membrane</keyword>
<dbReference type="PATRIC" id="fig|151081.8.peg.2399"/>
<feature type="transmembrane region" description="Helical" evidence="1">
    <location>
        <begin position="6"/>
        <end position="27"/>
    </location>
</feature>
<evidence type="ECO:0000256" key="1">
    <source>
        <dbReference type="SAM" id="Phobius"/>
    </source>
</evidence>
<dbReference type="PANTHER" id="PTHR39594:SF1">
    <property type="entry name" value="PROTEIN YCHQ"/>
    <property type="match status" value="1"/>
</dbReference>
<name>A0A0F4PRH3_9GAMM</name>
<accession>A0A0F4PRH3</accession>
<gene>
    <name evidence="2" type="ORF">TW72_14165</name>
</gene>
<keyword evidence="3" id="KW-1185">Reference proteome</keyword>
<dbReference type="Proteomes" id="UP000033664">
    <property type="component" value="Unassembled WGS sequence"/>
</dbReference>
<organism evidence="2 3">
    <name type="scientific">Pseudoalteromonas ruthenica</name>
    <dbReference type="NCBI Taxonomy" id="151081"/>
    <lineage>
        <taxon>Bacteria</taxon>
        <taxon>Pseudomonadati</taxon>
        <taxon>Pseudomonadota</taxon>
        <taxon>Gammaproteobacteria</taxon>
        <taxon>Alteromonadales</taxon>
        <taxon>Pseudoalteromonadaceae</taxon>
        <taxon>Pseudoalteromonas</taxon>
    </lineage>
</organism>
<dbReference type="Pfam" id="PF04247">
    <property type="entry name" value="SirB"/>
    <property type="match status" value="1"/>
</dbReference>
<dbReference type="GO" id="GO:0005886">
    <property type="term" value="C:plasma membrane"/>
    <property type="evidence" value="ECO:0007669"/>
    <property type="project" value="TreeGrafter"/>
</dbReference>
<comment type="caution">
    <text evidence="2">The sequence shown here is derived from an EMBL/GenBank/DDBJ whole genome shotgun (WGS) entry which is preliminary data.</text>
</comment>
<dbReference type="GeneID" id="58229641"/>